<feature type="signal peptide" evidence="8">
    <location>
        <begin position="1"/>
        <end position="20"/>
    </location>
</feature>
<dbReference type="EMBL" id="JADGKB010000017">
    <property type="protein sequence ID" value="KAJ3259542.1"/>
    <property type="molecule type" value="Genomic_DNA"/>
</dbReference>
<gene>
    <name evidence="10" type="ORF">HK103_002095</name>
</gene>
<evidence type="ECO:0000313" key="11">
    <source>
        <dbReference type="Proteomes" id="UP001210925"/>
    </source>
</evidence>
<evidence type="ECO:0000256" key="4">
    <source>
        <dbReference type="ARBA" id="ARBA00022723"/>
    </source>
</evidence>
<evidence type="ECO:0000313" key="10">
    <source>
        <dbReference type="EMBL" id="KAJ3259542.1"/>
    </source>
</evidence>
<dbReference type="PROSITE" id="PS51405">
    <property type="entry name" value="HEME_HALOPEROXIDASE"/>
    <property type="match status" value="1"/>
</dbReference>
<protein>
    <recommendedName>
        <fullName evidence="9">Heme haloperoxidase family profile domain-containing protein</fullName>
    </recommendedName>
</protein>
<evidence type="ECO:0000256" key="2">
    <source>
        <dbReference type="ARBA" id="ARBA00022559"/>
    </source>
</evidence>
<keyword evidence="11" id="KW-1185">Reference proteome</keyword>
<dbReference type="PANTHER" id="PTHR33577">
    <property type="entry name" value="STERIGMATOCYSTIN BIOSYNTHESIS PEROXIDASE STCC-RELATED"/>
    <property type="match status" value="1"/>
</dbReference>
<keyword evidence="3" id="KW-0349">Heme</keyword>
<dbReference type="AlphaFoldDB" id="A0AAD5Y542"/>
<keyword evidence="4" id="KW-0479">Metal-binding</keyword>
<reference evidence="10" key="1">
    <citation type="submission" date="2020-05" db="EMBL/GenBank/DDBJ databases">
        <title>Phylogenomic resolution of chytrid fungi.</title>
        <authorList>
            <person name="Stajich J.E."/>
            <person name="Amses K."/>
            <person name="Simmons R."/>
            <person name="Seto K."/>
            <person name="Myers J."/>
            <person name="Bonds A."/>
            <person name="Quandt C.A."/>
            <person name="Barry K."/>
            <person name="Liu P."/>
            <person name="Grigoriev I."/>
            <person name="Longcore J.E."/>
            <person name="James T.Y."/>
        </authorList>
    </citation>
    <scope>NUCLEOTIDE SEQUENCE</scope>
    <source>
        <strain evidence="10">PLAUS21</strain>
    </source>
</reference>
<keyword evidence="2" id="KW-0575">Peroxidase</keyword>
<dbReference type="PANTHER" id="PTHR33577:SF9">
    <property type="entry name" value="PEROXIDASE STCC"/>
    <property type="match status" value="1"/>
</dbReference>
<comment type="caution">
    <text evidence="10">The sequence shown here is derived from an EMBL/GenBank/DDBJ whole genome shotgun (WGS) entry which is preliminary data.</text>
</comment>
<evidence type="ECO:0000256" key="1">
    <source>
        <dbReference type="ARBA" id="ARBA00001970"/>
    </source>
</evidence>
<keyword evidence="5" id="KW-0560">Oxidoreductase</keyword>
<dbReference type="InterPro" id="IPR036851">
    <property type="entry name" value="Chloroperoxidase-like_sf"/>
</dbReference>
<organism evidence="10 11">
    <name type="scientific">Boothiomyces macroporosus</name>
    <dbReference type="NCBI Taxonomy" id="261099"/>
    <lineage>
        <taxon>Eukaryota</taxon>
        <taxon>Fungi</taxon>
        <taxon>Fungi incertae sedis</taxon>
        <taxon>Chytridiomycota</taxon>
        <taxon>Chytridiomycota incertae sedis</taxon>
        <taxon>Chytridiomycetes</taxon>
        <taxon>Rhizophydiales</taxon>
        <taxon>Terramycetaceae</taxon>
        <taxon>Boothiomyces</taxon>
    </lineage>
</organism>
<evidence type="ECO:0000256" key="6">
    <source>
        <dbReference type="ARBA" id="ARBA00023004"/>
    </source>
</evidence>
<evidence type="ECO:0000256" key="5">
    <source>
        <dbReference type="ARBA" id="ARBA00023002"/>
    </source>
</evidence>
<evidence type="ECO:0000256" key="7">
    <source>
        <dbReference type="ARBA" id="ARBA00025795"/>
    </source>
</evidence>
<name>A0AAD5Y542_9FUNG</name>
<dbReference type="Pfam" id="PF01328">
    <property type="entry name" value="Peroxidase_2"/>
    <property type="match status" value="1"/>
</dbReference>
<accession>A0AAD5Y542</accession>
<dbReference type="InterPro" id="IPR000028">
    <property type="entry name" value="Chloroperoxidase"/>
</dbReference>
<dbReference type="GO" id="GO:0004601">
    <property type="term" value="F:peroxidase activity"/>
    <property type="evidence" value="ECO:0007669"/>
    <property type="project" value="UniProtKB-KW"/>
</dbReference>
<feature type="chain" id="PRO_5042223911" description="Heme haloperoxidase family profile domain-containing protein" evidence="8">
    <location>
        <begin position="21"/>
        <end position="244"/>
    </location>
</feature>
<comment type="similarity">
    <text evidence="7">Belongs to the chloroperoxidase family.</text>
</comment>
<dbReference type="SUPFAM" id="SSF47571">
    <property type="entry name" value="Cloroperoxidase"/>
    <property type="match status" value="1"/>
</dbReference>
<evidence type="ECO:0000256" key="8">
    <source>
        <dbReference type="SAM" id="SignalP"/>
    </source>
</evidence>
<evidence type="ECO:0000259" key="9">
    <source>
        <dbReference type="PROSITE" id="PS51405"/>
    </source>
</evidence>
<keyword evidence="8" id="KW-0732">Signal</keyword>
<sequence length="244" mass="26679">MIFKLATLALSVAAFPQSEPQVGQWVPAGPNDVRSPCPIFNTMANHGFLPRDGGVMTRQQIVTAFKEQMSIDETLTNQLLDATYLLGLGNAHDQTLTLASLNTHNAIEHDASLFRNDAFFGDNHTRNLTLLNQLISYSSDGQTISIDDLARYRKDRFADSKARDPNFTFGPKQEFLAFGEAALLAETISPANPKQIPIAVLKAFAGDERLPVAEGWVKRTDTVNDLNVGAFAAELKIKAGVFNS</sequence>
<proteinExistence type="inferred from homology"/>
<comment type="cofactor">
    <cofactor evidence="1">
        <name>heme b</name>
        <dbReference type="ChEBI" id="CHEBI:60344"/>
    </cofactor>
</comment>
<keyword evidence="6" id="KW-0408">Iron</keyword>
<dbReference type="Proteomes" id="UP001210925">
    <property type="component" value="Unassembled WGS sequence"/>
</dbReference>
<dbReference type="Gene3D" id="1.10.489.10">
    <property type="entry name" value="Chloroperoxidase-like"/>
    <property type="match status" value="1"/>
</dbReference>
<evidence type="ECO:0000256" key="3">
    <source>
        <dbReference type="ARBA" id="ARBA00022617"/>
    </source>
</evidence>
<feature type="domain" description="Heme haloperoxidase family profile" evidence="9">
    <location>
        <begin position="21"/>
        <end position="228"/>
    </location>
</feature>
<dbReference type="GO" id="GO:0046872">
    <property type="term" value="F:metal ion binding"/>
    <property type="evidence" value="ECO:0007669"/>
    <property type="project" value="UniProtKB-KW"/>
</dbReference>